<dbReference type="InterPro" id="IPR013217">
    <property type="entry name" value="Methyltransf_12"/>
</dbReference>
<keyword evidence="3" id="KW-1185">Reference proteome</keyword>
<gene>
    <name evidence="2" type="ORF">FRZ61_16450</name>
</gene>
<dbReference type="EMBL" id="CP042582">
    <property type="protein sequence ID" value="QEX21716.1"/>
    <property type="molecule type" value="Genomic_DNA"/>
</dbReference>
<dbReference type="Gene3D" id="3.40.50.150">
    <property type="entry name" value="Vaccinia Virus protein VP39"/>
    <property type="match status" value="1"/>
</dbReference>
<reference evidence="2 3" key="1">
    <citation type="submission" date="2019-08" db="EMBL/GenBank/DDBJ databases">
        <title>Hyperibacter terrae gen. nov., sp. nov. and Hyperibacter viscosus sp. nov., two new members in the family Rhodospirillaceae isolated from the rhizosphere of Hypericum perforatum.</title>
        <authorList>
            <person name="Noviana Z."/>
        </authorList>
    </citation>
    <scope>NUCLEOTIDE SEQUENCE [LARGE SCALE GENOMIC DNA]</scope>
    <source>
        <strain evidence="2 3">R5959</strain>
    </source>
</reference>
<evidence type="ECO:0000259" key="1">
    <source>
        <dbReference type="Pfam" id="PF08242"/>
    </source>
</evidence>
<dbReference type="Proteomes" id="UP000325797">
    <property type="component" value="Chromosome"/>
</dbReference>
<protein>
    <recommendedName>
        <fullName evidence="1">Methyltransferase type 12 domain-containing protein</fullName>
    </recommendedName>
</protein>
<dbReference type="InterPro" id="IPR029063">
    <property type="entry name" value="SAM-dependent_MTases_sf"/>
</dbReference>
<sequence length="321" mass="36816">MISWKTRLPPALRNPLRRFLVRVMETSNLRAGNDFSWLLRESYWRADLQALDEACARGSDEAAWRPLIERLPLEIFLLLLFTRQTEWPNIARRFPSLPAAGLQETYTSKVNQGHLATLAWFVPAVVQRYQAGGRRIEEAMALDIGCGWGRFLRAFWRYIPGSQLYGMDISPDILKSCDECGVPGRRLLPGGLATPEMRRRFSLIYAYSVFTHLAEATHLELLARLREVVTDDGLVALTIRPRAFWDLLQVQWPQRAATWAELDKTHQSSGYGFTGHAGPTTYGEASIDRSYIERSWKDWQVEGFGFVPGEAYQIVVWLRPR</sequence>
<dbReference type="Pfam" id="PF08242">
    <property type="entry name" value="Methyltransf_12"/>
    <property type="match status" value="1"/>
</dbReference>
<dbReference type="CDD" id="cd02440">
    <property type="entry name" value="AdoMet_MTases"/>
    <property type="match status" value="1"/>
</dbReference>
<dbReference type="SUPFAM" id="SSF53335">
    <property type="entry name" value="S-adenosyl-L-methionine-dependent methyltransferases"/>
    <property type="match status" value="1"/>
</dbReference>
<organism evidence="2 3">
    <name type="scientific">Hypericibacter adhaerens</name>
    <dbReference type="NCBI Taxonomy" id="2602016"/>
    <lineage>
        <taxon>Bacteria</taxon>
        <taxon>Pseudomonadati</taxon>
        <taxon>Pseudomonadota</taxon>
        <taxon>Alphaproteobacteria</taxon>
        <taxon>Rhodospirillales</taxon>
        <taxon>Dongiaceae</taxon>
        <taxon>Hypericibacter</taxon>
    </lineage>
</organism>
<accession>A0A5J6N491</accession>
<name>A0A5J6N491_9PROT</name>
<evidence type="ECO:0000313" key="2">
    <source>
        <dbReference type="EMBL" id="QEX21716.1"/>
    </source>
</evidence>
<dbReference type="KEGG" id="hadh:FRZ61_16450"/>
<dbReference type="AlphaFoldDB" id="A0A5J6N491"/>
<dbReference type="RefSeq" id="WP_151116458.1">
    <property type="nucleotide sequence ID" value="NZ_CP042582.1"/>
</dbReference>
<feature type="domain" description="Methyltransferase type 12" evidence="1">
    <location>
        <begin position="142"/>
        <end position="234"/>
    </location>
</feature>
<dbReference type="OrthoDB" id="9811589at2"/>
<evidence type="ECO:0000313" key="3">
    <source>
        <dbReference type="Proteomes" id="UP000325797"/>
    </source>
</evidence>
<proteinExistence type="predicted"/>